<dbReference type="OrthoDB" id="6462927at2759"/>
<comment type="caution">
    <text evidence="2">The sequence shown here is derived from an EMBL/GenBank/DDBJ whole genome shotgun (WGS) entry which is preliminary data.</text>
</comment>
<sequence length="98" mass="11023">YALDDKVWVTLHPKSNAAKGKIAKLIPKRDGPIFIITQRSLTAYEVAHAAKPHVPKGYYRVSALKRRLDENSELLIPLRKRSKPKTLDPNPNPSTALK</sequence>
<feature type="non-terminal residue" evidence="2">
    <location>
        <position position="1"/>
    </location>
</feature>
<proteinExistence type="predicted"/>
<dbReference type="EMBL" id="BMAW01127401">
    <property type="protein sequence ID" value="GFU20976.1"/>
    <property type="molecule type" value="Genomic_DNA"/>
</dbReference>
<accession>A0A8X6QLG7</accession>
<evidence type="ECO:0000313" key="3">
    <source>
        <dbReference type="Proteomes" id="UP000887013"/>
    </source>
</evidence>
<evidence type="ECO:0000256" key="1">
    <source>
        <dbReference type="SAM" id="MobiDB-lite"/>
    </source>
</evidence>
<dbReference type="AlphaFoldDB" id="A0A8X6QLG7"/>
<name>A0A8X6QLG7_NEPPI</name>
<keyword evidence="3" id="KW-1185">Reference proteome</keyword>
<gene>
    <name evidence="2" type="ORF">NPIL_659681</name>
</gene>
<organism evidence="2 3">
    <name type="scientific">Nephila pilipes</name>
    <name type="common">Giant wood spider</name>
    <name type="synonym">Nephila maculata</name>
    <dbReference type="NCBI Taxonomy" id="299642"/>
    <lineage>
        <taxon>Eukaryota</taxon>
        <taxon>Metazoa</taxon>
        <taxon>Ecdysozoa</taxon>
        <taxon>Arthropoda</taxon>
        <taxon>Chelicerata</taxon>
        <taxon>Arachnida</taxon>
        <taxon>Araneae</taxon>
        <taxon>Araneomorphae</taxon>
        <taxon>Entelegynae</taxon>
        <taxon>Araneoidea</taxon>
        <taxon>Nephilidae</taxon>
        <taxon>Nephila</taxon>
    </lineage>
</organism>
<protein>
    <submittedName>
        <fullName evidence="2">Integrase catalytic domain-containing protein</fullName>
    </submittedName>
</protein>
<evidence type="ECO:0000313" key="2">
    <source>
        <dbReference type="EMBL" id="GFU20976.1"/>
    </source>
</evidence>
<reference evidence="2" key="1">
    <citation type="submission" date="2020-08" db="EMBL/GenBank/DDBJ databases">
        <title>Multicomponent nature underlies the extraordinary mechanical properties of spider dragline silk.</title>
        <authorList>
            <person name="Kono N."/>
            <person name="Nakamura H."/>
            <person name="Mori M."/>
            <person name="Yoshida Y."/>
            <person name="Ohtoshi R."/>
            <person name="Malay A.D."/>
            <person name="Moran D.A.P."/>
            <person name="Tomita M."/>
            <person name="Numata K."/>
            <person name="Arakawa K."/>
        </authorList>
    </citation>
    <scope>NUCLEOTIDE SEQUENCE</scope>
</reference>
<dbReference type="Proteomes" id="UP000887013">
    <property type="component" value="Unassembled WGS sequence"/>
</dbReference>
<feature type="region of interest" description="Disordered" evidence="1">
    <location>
        <begin position="79"/>
        <end position="98"/>
    </location>
</feature>